<evidence type="ECO:0000313" key="3">
    <source>
        <dbReference type="Proteomes" id="UP000253769"/>
    </source>
</evidence>
<feature type="chain" id="PRO_5016868299" evidence="1">
    <location>
        <begin position="28"/>
        <end position="113"/>
    </location>
</feature>
<sequence>MRALPLSATTATLAALLLTLSSGPAQAHFFAEAHDCEAPEKPLEFITELDQQEFQQLVDAYRGCLQSFVDKQNAAMEKHRSAGQRAADSWDRYQQQVLGINPADETAEPSTTQ</sequence>
<dbReference type="Proteomes" id="UP000253769">
    <property type="component" value="Unassembled WGS sequence"/>
</dbReference>
<keyword evidence="3" id="KW-1185">Reference proteome</keyword>
<reference evidence="2 3" key="1">
    <citation type="submission" date="2018-07" db="EMBL/GenBank/DDBJ databases">
        <title>Motiliproteus coralliicola sp. nov., a bacterium isolated from Coral.</title>
        <authorList>
            <person name="Wang G."/>
        </authorList>
    </citation>
    <scope>NUCLEOTIDE SEQUENCE [LARGE SCALE GENOMIC DNA]</scope>
    <source>
        <strain evidence="2 3">C34</strain>
    </source>
</reference>
<feature type="signal peptide" evidence="1">
    <location>
        <begin position="1"/>
        <end position="27"/>
    </location>
</feature>
<comment type="caution">
    <text evidence="2">The sequence shown here is derived from an EMBL/GenBank/DDBJ whole genome shotgun (WGS) entry which is preliminary data.</text>
</comment>
<name>A0A369WMQ8_9GAMM</name>
<evidence type="ECO:0000313" key="2">
    <source>
        <dbReference type="EMBL" id="RDE22781.1"/>
    </source>
</evidence>
<dbReference type="OrthoDB" id="6913928at2"/>
<dbReference type="RefSeq" id="WP_114695413.1">
    <property type="nucleotide sequence ID" value="NZ_QQOH01000002.1"/>
</dbReference>
<gene>
    <name evidence="2" type="ORF">DV711_09410</name>
</gene>
<protein>
    <submittedName>
        <fullName evidence="2">Uncharacterized protein</fullName>
    </submittedName>
</protein>
<organism evidence="2 3">
    <name type="scientific">Motiliproteus coralliicola</name>
    <dbReference type="NCBI Taxonomy" id="2283196"/>
    <lineage>
        <taxon>Bacteria</taxon>
        <taxon>Pseudomonadati</taxon>
        <taxon>Pseudomonadota</taxon>
        <taxon>Gammaproteobacteria</taxon>
        <taxon>Oceanospirillales</taxon>
        <taxon>Oceanospirillaceae</taxon>
        <taxon>Motiliproteus</taxon>
    </lineage>
</organism>
<keyword evidence="1" id="KW-0732">Signal</keyword>
<dbReference type="AlphaFoldDB" id="A0A369WMQ8"/>
<proteinExistence type="predicted"/>
<accession>A0A369WMQ8</accession>
<dbReference type="EMBL" id="QQOH01000002">
    <property type="protein sequence ID" value="RDE22781.1"/>
    <property type="molecule type" value="Genomic_DNA"/>
</dbReference>
<evidence type="ECO:0000256" key="1">
    <source>
        <dbReference type="SAM" id="SignalP"/>
    </source>
</evidence>